<reference evidence="4 5" key="1">
    <citation type="submission" date="2014-07" db="EMBL/GenBank/DDBJ databases">
        <title>Methanogenic archaea and the global carbon cycle.</title>
        <authorList>
            <person name="Henriksen J.R."/>
            <person name="Luke J."/>
            <person name="Reinhart S."/>
            <person name="Benedict M.N."/>
            <person name="Youngblut N.D."/>
            <person name="Metcalf M.E."/>
            <person name="Whitaker R.J."/>
            <person name="Metcalf W.W."/>
        </authorList>
    </citation>
    <scope>NUCLEOTIDE SEQUENCE [LARGE SCALE GENOMIC DNA]</scope>
    <source>
        <strain evidence="4 5">HI350</strain>
    </source>
</reference>
<keyword evidence="2" id="KW-0472">Membrane</keyword>
<proteinExistence type="predicted"/>
<evidence type="ECO:0000256" key="2">
    <source>
        <dbReference type="SAM" id="Phobius"/>
    </source>
</evidence>
<dbReference type="PATRIC" id="fig|1434119.4.peg.4586"/>
<feature type="compositionally biased region" description="Basic and acidic residues" evidence="1">
    <location>
        <begin position="1997"/>
        <end position="2008"/>
    </location>
</feature>
<feature type="transmembrane region" description="Helical" evidence="2">
    <location>
        <begin position="2091"/>
        <end position="2113"/>
    </location>
</feature>
<feature type="compositionally biased region" description="Polar residues" evidence="1">
    <location>
        <begin position="2052"/>
        <end position="2067"/>
    </location>
</feature>
<dbReference type="EMBL" id="CP009507">
    <property type="protein sequence ID" value="AKB34219.1"/>
    <property type="molecule type" value="Genomic_DNA"/>
</dbReference>
<sequence length="2118" mass="237424">MNKIKCSLLLLIVLFVFLLVPAVSASENKINVMYVGYGENYALKKASTTTEYSEYINFTNVNAYGSSYAASSSLLNAAESGLIEEQDVILCDMLYSPIYDSIEDALKRAHDNGTVFVDIRSENEPEFFDYVYRDSRKNPVRYYYDRMGGSGTGLDYAEKLLICLAKDYANRSDITAEWNVSLINQADWAKVKILYLGHNGCPSLELANQTNRYRDDIEFQVLEAYNEAGDGPGDELKTAASSGLLEEQDILICDNLSSSIYNYDSNLFPDICNAGVYIVNIEPQDHALTWKNFFNYVYAYETNETTSGQFGGPVDYDTTIGYYYDNMGTDTGEEKNNAENLLIYLSKEYGFRPILTEDWNFEDLDEIKIMYLGPEPNDALELAVNNSRYSNLIEFTNIKAYDSNGDPSADLVSAVESGMVEEQDLIFCDRFSSSIYGTLNDTFWQAHTEGAAFVGFNSSGTPFYFDYASDGLADDPICNLYRYMGTDGTVRQKNAEYLLHYLAENYANRPEITNDWDLVHIMYLGYGANSALELAEQTNPYSSGIELLNLNAYNGSSGPSDEVLIAGKSGLLEMQDVVVCDMLSSDIYEALGEYLEKAHSNGTTVIDIYSFDPPSLAPDYVDYAYNGSENNTFCSYFLNMSAETDEGLENAENLLIYLSKTYGKNQDLTGDWSYIESSGSSIPMVGLYYPGSENESFYFEDTSTYLAWYELGAESHRSYDPERPTIGIWFHRTDIQNGYTGVVDALIRDLEDRDCNVIAGFDTFDNITEYYCDGSGTPLVQCMISLKTFRLNYNNPELGIEELKYLNVPVLRGIVAEEVEYVDVADSSRGIPTDQVVRKAISPDMDGIFEYIVVGKSEKNSTTDFYEYVPMPAQVDWITNRSIKWAEIKRKENLEKKVAVIYYNYPSGKDNVATASYLDGVTSICKLLEVMKENGYDIDYVPEDSDELLDRLMLQGYNAGSWAEGMLDNLVENREDWGVELVPIETYHKWFETLPEELQTSVIEKWGEPWNESDDADSSPMIWENSSGRYVVLPAVRCGSVWLMPQPARGFFQDEEALYHSSETPPTHQYIAFYMWLNNEFKADAIIHLGTHGTHEWLPGQACGMNRTSEWSPILLGDLPNIYPYIVANVGEGQTAEYRGNALIIDHLTPTMERAGAYAELENLTRLMQEYYGLEMNTQTKVAYQAEIIEEMDSLSLDEELGVNTTDLIAYNTTEFDLFVRDILHQYIEDIEGDYIAYGMHVLSEVPSCNSLDPQEDELTDVIRALLGSGFEANLTNAFYQEYPEGVPENDTKVNNLIWEVIRNGTDVQEAQNLVYGQSDPLVSSDLERGLGYLDSVLEPDNSELFSLIKLIVGEKLKADLEIAFYSNTTGYPEGIPENDTKPDDLLWKVVCENADSEEAQNQLYGLNNSSVTADLEFGVDYKDQILYPHWDELAYMVRSMLGSSFESRVEVAFYSNTTEYPLGIPLTDTKVDRMIREVIVMDSTPEEAQLAIYGTTNDTISEDLLTGLEYKQRLLDSDVELDRILSALDGCYIPPGPGNDPVSRTDAVPTGRNFYGINPELYPSKATWKMGKLLAQELLVDYYEKYGEYPHKVAFSRFGVDFIQDHGTLEAEILYLLGVKPVWDDNGIVQGVELIPEEELLPSYDSSMPGRPRIDIVYVTAGMRDSFPDKIEMVDDAVKLANLAPAGNYPNYVNESTQALYDELYEAYLNETGNATEAAALAKSLSTMRCYAVKDGTYELGVSNLVEASGNWGDEEAIAELYLNTMGYAYGSEMWGYESSELFAHNLADVDASVHSSTSNLYDAFDNDDFFQYFGGLNLAVYYLTGEYPEMYVSDTRDADGAEMVTLQEFLSKNLRSTYFNDKWIEGMMGSGYSGASMFSEFVDNVWGWEVTTDLISDDVWENIYETYIDDPEMQEWFDDNSPGSFQSITGRMLEAARKGYWDCDSGTLESLATSYAESVAENGATCCHHTCGNVLLTEFVEGLVSVPGFSQAMEDATKSGEIDNKDPTTPSELEEEENKSHSGSSTGKAEVVSGSGNQTQADISDVGYGTDTSQPVPDTQKTGDSNYIEGYEMQKESIQKESPYSGMSFSGADIVGVLFVIVSLSAIYIGVRRKKL</sequence>
<accession>A0A0E3PI54</accession>
<evidence type="ECO:0000313" key="5">
    <source>
        <dbReference type="Proteomes" id="UP000033092"/>
    </source>
</evidence>
<dbReference type="GeneID" id="41607716"/>
<dbReference type="InterPro" id="IPR003672">
    <property type="entry name" value="CobN/Mg_chltase"/>
</dbReference>
<dbReference type="CDD" id="cd10150">
    <property type="entry name" value="CobN_like"/>
    <property type="match status" value="1"/>
</dbReference>
<dbReference type="PANTHER" id="PTHR44119:SF4">
    <property type="entry name" value="AEROBIC COBALTOCHELATASE SUBUNIT COBN"/>
    <property type="match status" value="1"/>
</dbReference>
<dbReference type="RefSeq" id="WP_148706007.1">
    <property type="nucleotide sequence ID" value="NZ_CP009507.1"/>
</dbReference>
<dbReference type="HOGENOM" id="CLU_002017_4_1_2"/>
<keyword evidence="2" id="KW-0812">Transmembrane</keyword>
<protein>
    <submittedName>
        <fullName evidence="4">CobN-like chelatase BtuS for metalloporphyrine salvage</fullName>
    </submittedName>
</protein>
<evidence type="ECO:0000259" key="3">
    <source>
        <dbReference type="Pfam" id="PF02514"/>
    </source>
</evidence>
<dbReference type="Pfam" id="PF02514">
    <property type="entry name" value="CobN-Mg_chel"/>
    <property type="match status" value="1"/>
</dbReference>
<keyword evidence="2" id="KW-1133">Transmembrane helix</keyword>
<gene>
    <name evidence="4" type="ORF">MSSIH_3529</name>
</gene>
<feature type="region of interest" description="Disordered" evidence="1">
    <location>
        <begin position="1997"/>
        <end position="2067"/>
    </location>
</feature>
<organism evidence="4 5">
    <name type="scientific">Methanosarcina siciliae HI350</name>
    <dbReference type="NCBI Taxonomy" id="1434119"/>
    <lineage>
        <taxon>Archaea</taxon>
        <taxon>Methanobacteriati</taxon>
        <taxon>Methanobacteriota</taxon>
        <taxon>Stenosarchaea group</taxon>
        <taxon>Methanomicrobia</taxon>
        <taxon>Methanosarcinales</taxon>
        <taxon>Methanosarcinaceae</taxon>
        <taxon>Methanosarcina</taxon>
    </lineage>
</organism>
<evidence type="ECO:0000256" key="1">
    <source>
        <dbReference type="SAM" id="MobiDB-lite"/>
    </source>
</evidence>
<evidence type="ECO:0000313" key="4">
    <source>
        <dbReference type="EMBL" id="AKB34219.1"/>
    </source>
</evidence>
<name>A0A0E3PI54_9EURY</name>
<dbReference type="KEGG" id="msz:MSSIH_3529"/>
<dbReference type="PANTHER" id="PTHR44119">
    <property type="entry name" value="MAGNESIUM-CHELATASE SUBUNIT CHLH, CHLOROPLASTIC"/>
    <property type="match status" value="1"/>
</dbReference>
<feature type="domain" description="CobN/magnesium chelatase" evidence="3">
    <location>
        <begin position="646"/>
        <end position="1948"/>
    </location>
</feature>
<dbReference type="Proteomes" id="UP000033092">
    <property type="component" value="Chromosome"/>
</dbReference>